<dbReference type="EMBL" id="BGZK01000580">
    <property type="protein sequence ID" value="GBP51369.1"/>
    <property type="molecule type" value="Genomic_DNA"/>
</dbReference>
<evidence type="ECO:0000256" key="1">
    <source>
        <dbReference type="SAM" id="MobiDB-lite"/>
    </source>
</evidence>
<gene>
    <name evidence="2" type="ORF">EVAR_38763_1</name>
</gene>
<feature type="region of interest" description="Disordered" evidence="1">
    <location>
        <begin position="1"/>
        <end position="28"/>
    </location>
</feature>
<protein>
    <submittedName>
        <fullName evidence="2">Uncharacterized protein</fullName>
    </submittedName>
</protein>
<sequence length="93" mass="10495">MAGAHRKEHGHKSGERGPSHSRRVIHSQPRARSRLLIYIKPFADSGIIRLPRQSDYFGFFGTIRVGNANVPRPRHLSLGGTTRFCIDTSVYHC</sequence>
<proteinExistence type="predicted"/>
<comment type="caution">
    <text evidence="2">The sequence shown here is derived from an EMBL/GenBank/DDBJ whole genome shotgun (WGS) entry which is preliminary data.</text>
</comment>
<name>A0A4C1WM34_EUMVA</name>
<dbReference type="AlphaFoldDB" id="A0A4C1WM34"/>
<keyword evidence="3" id="KW-1185">Reference proteome</keyword>
<evidence type="ECO:0000313" key="3">
    <source>
        <dbReference type="Proteomes" id="UP000299102"/>
    </source>
</evidence>
<organism evidence="2 3">
    <name type="scientific">Eumeta variegata</name>
    <name type="common">Bagworm moth</name>
    <name type="synonym">Eumeta japonica</name>
    <dbReference type="NCBI Taxonomy" id="151549"/>
    <lineage>
        <taxon>Eukaryota</taxon>
        <taxon>Metazoa</taxon>
        <taxon>Ecdysozoa</taxon>
        <taxon>Arthropoda</taxon>
        <taxon>Hexapoda</taxon>
        <taxon>Insecta</taxon>
        <taxon>Pterygota</taxon>
        <taxon>Neoptera</taxon>
        <taxon>Endopterygota</taxon>
        <taxon>Lepidoptera</taxon>
        <taxon>Glossata</taxon>
        <taxon>Ditrysia</taxon>
        <taxon>Tineoidea</taxon>
        <taxon>Psychidae</taxon>
        <taxon>Oiketicinae</taxon>
        <taxon>Eumeta</taxon>
    </lineage>
</organism>
<evidence type="ECO:0000313" key="2">
    <source>
        <dbReference type="EMBL" id="GBP51369.1"/>
    </source>
</evidence>
<feature type="compositionally biased region" description="Basic residues" evidence="1">
    <location>
        <begin position="1"/>
        <end position="10"/>
    </location>
</feature>
<reference evidence="2 3" key="1">
    <citation type="journal article" date="2019" name="Commun. Biol.">
        <title>The bagworm genome reveals a unique fibroin gene that provides high tensile strength.</title>
        <authorList>
            <person name="Kono N."/>
            <person name="Nakamura H."/>
            <person name="Ohtoshi R."/>
            <person name="Tomita M."/>
            <person name="Numata K."/>
            <person name="Arakawa K."/>
        </authorList>
    </citation>
    <scope>NUCLEOTIDE SEQUENCE [LARGE SCALE GENOMIC DNA]</scope>
</reference>
<dbReference type="Proteomes" id="UP000299102">
    <property type="component" value="Unassembled WGS sequence"/>
</dbReference>
<feature type="compositionally biased region" description="Basic residues" evidence="1">
    <location>
        <begin position="19"/>
        <end position="28"/>
    </location>
</feature>
<accession>A0A4C1WM34</accession>